<keyword evidence="2" id="KW-0547">Nucleotide-binding</keyword>
<dbReference type="EMBL" id="WIPF01000282">
    <property type="protein sequence ID" value="KAF3197388.1"/>
    <property type="molecule type" value="Genomic_DNA"/>
</dbReference>
<dbReference type="InterPro" id="IPR036554">
    <property type="entry name" value="GHMP_kinase_C_sf"/>
</dbReference>
<evidence type="ECO:0000256" key="1">
    <source>
        <dbReference type="ARBA" id="ARBA00022679"/>
    </source>
</evidence>
<keyword evidence="3" id="KW-0418">Kinase</keyword>
<evidence type="ECO:0000256" key="3">
    <source>
        <dbReference type="ARBA" id="ARBA00022777"/>
    </source>
</evidence>
<dbReference type="Gene3D" id="3.30.70.890">
    <property type="entry name" value="GHMP kinase, C-terminal domain"/>
    <property type="match status" value="1"/>
</dbReference>
<keyword evidence="5" id="KW-0443">Lipid metabolism</keyword>
<evidence type="ECO:0000256" key="5">
    <source>
        <dbReference type="ARBA" id="ARBA00023221"/>
    </source>
</evidence>
<dbReference type="Proteomes" id="UP000483672">
    <property type="component" value="Unassembled WGS sequence"/>
</dbReference>
<dbReference type="GO" id="GO:0005524">
    <property type="term" value="F:ATP binding"/>
    <property type="evidence" value="ECO:0007669"/>
    <property type="project" value="UniProtKB-KW"/>
</dbReference>
<dbReference type="InterPro" id="IPR013750">
    <property type="entry name" value="GHMP_kinase_C_dom"/>
</dbReference>
<evidence type="ECO:0000256" key="2">
    <source>
        <dbReference type="ARBA" id="ARBA00022741"/>
    </source>
</evidence>
<gene>
    <name evidence="7" type="primary">THR1_2</name>
    <name evidence="7" type="ORF">TWF191_005410</name>
</gene>
<evidence type="ECO:0000259" key="6">
    <source>
        <dbReference type="Pfam" id="PF08544"/>
    </source>
</evidence>
<evidence type="ECO:0000313" key="7">
    <source>
        <dbReference type="EMBL" id="KAF3197388.1"/>
    </source>
</evidence>
<dbReference type="AlphaFoldDB" id="A0A7C8UH61"/>
<sequence>MQDKVHQPYRKTLIPALPEILTSMTPQSHHGLLGICLSGAGPTILALATENFERIAEEILARFAKEGVHCIWKVLEPVQEGAQVTELWESFEL</sequence>
<keyword evidence="5" id="KW-0753">Steroid metabolism</keyword>
<evidence type="ECO:0000313" key="8">
    <source>
        <dbReference type="Proteomes" id="UP000483672"/>
    </source>
</evidence>
<dbReference type="Pfam" id="PF08544">
    <property type="entry name" value="GHMP_kinases_C"/>
    <property type="match status" value="1"/>
</dbReference>
<feature type="domain" description="GHMP kinase C-terminal" evidence="6">
    <location>
        <begin position="4"/>
        <end position="63"/>
    </location>
</feature>
<dbReference type="GO" id="GO:0016301">
    <property type="term" value="F:kinase activity"/>
    <property type="evidence" value="ECO:0007669"/>
    <property type="project" value="UniProtKB-KW"/>
</dbReference>
<accession>A0A7C8UH61</accession>
<name>A0A7C8UH61_ORBOL</name>
<dbReference type="GO" id="GO:0008202">
    <property type="term" value="P:steroid metabolic process"/>
    <property type="evidence" value="ECO:0007669"/>
    <property type="project" value="UniProtKB-KW"/>
</dbReference>
<keyword evidence="1" id="KW-0808">Transferase</keyword>
<proteinExistence type="predicted"/>
<keyword evidence="4" id="KW-0067">ATP-binding</keyword>
<dbReference type="SUPFAM" id="SSF55060">
    <property type="entry name" value="GHMP Kinase, C-terminal domain"/>
    <property type="match status" value="1"/>
</dbReference>
<dbReference type="PANTHER" id="PTHR20861:SF1">
    <property type="entry name" value="HOMOSERINE KINASE"/>
    <property type="match status" value="1"/>
</dbReference>
<comment type="caution">
    <text evidence="7">The sequence shown here is derived from an EMBL/GenBank/DDBJ whole genome shotgun (WGS) entry which is preliminary data.</text>
</comment>
<organism evidence="7 8">
    <name type="scientific">Orbilia oligospora</name>
    <name type="common">Nematode-trapping fungus</name>
    <name type="synonym">Arthrobotrys oligospora</name>
    <dbReference type="NCBI Taxonomy" id="2813651"/>
    <lineage>
        <taxon>Eukaryota</taxon>
        <taxon>Fungi</taxon>
        <taxon>Dikarya</taxon>
        <taxon>Ascomycota</taxon>
        <taxon>Pezizomycotina</taxon>
        <taxon>Orbiliomycetes</taxon>
        <taxon>Orbiliales</taxon>
        <taxon>Orbiliaceae</taxon>
        <taxon>Orbilia</taxon>
    </lineage>
</organism>
<evidence type="ECO:0000256" key="4">
    <source>
        <dbReference type="ARBA" id="ARBA00022840"/>
    </source>
</evidence>
<dbReference type="PANTHER" id="PTHR20861">
    <property type="entry name" value="HOMOSERINE/4-DIPHOSPHOCYTIDYL-2-C-METHYL-D-ERYTHRITOL KINASE"/>
    <property type="match status" value="1"/>
</dbReference>
<protein>
    <submittedName>
        <fullName evidence="7">Trihydroxynaphthalene reductase</fullName>
    </submittedName>
</protein>
<reference evidence="7 8" key="1">
    <citation type="submission" date="2019-06" db="EMBL/GenBank/DDBJ databases">
        <authorList>
            <person name="Palmer J.M."/>
        </authorList>
    </citation>
    <scope>NUCLEOTIDE SEQUENCE [LARGE SCALE GENOMIC DNA]</scope>
    <source>
        <strain evidence="7 8">TWF191</strain>
    </source>
</reference>